<protein>
    <recommendedName>
        <fullName evidence="3">Deoxynucleotide monophosphate kinase</fullName>
    </recommendedName>
</protein>
<dbReference type="InterPro" id="IPR048444">
    <property type="entry name" value="DNMK"/>
</dbReference>
<dbReference type="SUPFAM" id="SSF52540">
    <property type="entry name" value="P-loop containing nucleoside triphosphate hydrolases"/>
    <property type="match status" value="1"/>
</dbReference>
<dbReference type="InterPro" id="IPR027417">
    <property type="entry name" value="P-loop_NTPase"/>
</dbReference>
<reference evidence="1 2" key="1">
    <citation type="submission" date="2017-08" db="EMBL/GenBank/DDBJ databases">
        <title>Genomic and metabolic characterisation of spoilage-associated Pseudomonas species.</title>
        <authorList>
            <person name="Stanborough T."/>
            <person name="Fegan N."/>
            <person name="Powell S.M."/>
            <person name="Singh T."/>
            <person name="Tamplin M.L."/>
            <person name="Chandry P.S."/>
        </authorList>
    </citation>
    <scope>NUCLEOTIDE SEQUENCE [LARGE SCALE GENOMIC DNA]</scope>
    <source>
        <strain evidence="1 2">F1801</strain>
    </source>
</reference>
<comment type="caution">
    <text evidence="1">The sequence shown here is derived from an EMBL/GenBank/DDBJ whole genome shotgun (WGS) entry which is preliminary data.</text>
</comment>
<sequence length="305" mass="34240">MRKILGLAAKARSGKDTAAALLMAHPEVATYALADPLKEGCKALFGLTETETWDDNAKEVVLSSWGRSPRQLFQHVGTEWMRERDPLHWLKRADREINHQPVISSATAPACRETPASSNITATLNNPNSPFTLATQAIFGLSDSQLNEAKHIEDELWEATPAELVEHIKALVHRDFPNFDTQYQSHVNAHMNIQNTKHKFKNEKQLTENLKLTAEKKIYKSKINLSGKSLIIIKDIRFENEADYIRKLGGEIWHIIRPSAKAVNPHPSESGIAIKEGDLTIYNTGTLDEYERAVNAAWTTIKSTL</sequence>
<evidence type="ECO:0000313" key="1">
    <source>
        <dbReference type="EMBL" id="PAA05395.1"/>
    </source>
</evidence>
<evidence type="ECO:0000313" key="2">
    <source>
        <dbReference type="Proteomes" id="UP000215861"/>
    </source>
</evidence>
<name>A0A266ZYG2_PSEFR</name>
<proteinExistence type="predicted"/>
<evidence type="ECO:0008006" key="3">
    <source>
        <dbReference type="Google" id="ProtNLM"/>
    </source>
</evidence>
<gene>
    <name evidence="1" type="ORF">CJU81_21800</name>
</gene>
<dbReference type="EMBL" id="NQKQ01000034">
    <property type="protein sequence ID" value="PAA05395.1"/>
    <property type="molecule type" value="Genomic_DNA"/>
</dbReference>
<dbReference type="OrthoDB" id="5401711at2"/>
<organism evidence="1 2">
    <name type="scientific">Pseudomonas fragi</name>
    <dbReference type="NCBI Taxonomy" id="296"/>
    <lineage>
        <taxon>Bacteria</taxon>
        <taxon>Pseudomonadati</taxon>
        <taxon>Pseudomonadota</taxon>
        <taxon>Gammaproteobacteria</taxon>
        <taxon>Pseudomonadales</taxon>
        <taxon>Pseudomonadaceae</taxon>
        <taxon>Pseudomonas</taxon>
    </lineage>
</organism>
<accession>A0A266ZYG2</accession>
<dbReference type="RefSeq" id="WP_046808540.1">
    <property type="nucleotide sequence ID" value="NZ_NQKQ01000034.1"/>
</dbReference>
<dbReference type="Pfam" id="PF21448">
    <property type="entry name" value="DNMK"/>
    <property type="match status" value="2"/>
</dbReference>
<dbReference type="Gene3D" id="3.40.50.300">
    <property type="entry name" value="P-loop containing nucleotide triphosphate hydrolases"/>
    <property type="match status" value="2"/>
</dbReference>
<dbReference type="Proteomes" id="UP000215861">
    <property type="component" value="Unassembled WGS sequence"/>
</dbReference>
<dbReference type="AlphaFoldDB" id="A0A266ZYG2"/>